<evidence type="ECO:0000313" key="5">
    <source>
        <dbReference type="EMBL" id="GAA4342690.1"/>
    </source>
</evidence>
<evidence type="ECO:0000259" key="3">
    <source>
        <dbReference type="Pfam" id="PF02678"/>
    </source>
</evidence>
<dbReference type="PANTHER" id="PTHR13903:SF8">
    <property type="entry name" value="PIRIN"/>
    <property type="match status" value="1"/>
</dbReference>
<evidence type="ECO:0000313" key="6">
    <source>
        <dbReference type="Proteomes" id="UP001501671"/>
    </source>
</evidence>
<evidence type="ECO:0000256" key="1">
    <source>
        <dbReference type="ARBA" id="ARBA00008416"/>
    </source>
</evidence>
<dbReference type="RefSeq" id="WP_345252180.1">
    <property type="nucleotide sequence ID" value="NZ_BAABFO010000035.1"/>
</dbReference>
<comment type="caution">
    <text evidence="5">The sequence shown here is derived from an EMBL/GenBank/DDBJ whole genome shotgun (WGS) entry which is preliminary data.</text>
</comment>
<keyword evidence="6" id="KW-1185">Reference proteome</keyword>
<organism evidence="5 6">
    <name type="scientific">Pigmentiphaga soli</name>
    <dbReference type="NCBI Taxonomy" id="1007095"/>
    <lineage>
        <taxon>Bacteria</taxon>
        <taxon>Pseudomonadati</taxon>
        <taxon>Pseudomonadota</taxon>
        <taxon>Betaproteobacteria</taxon>
        <taxon>Burkholderiales</taxon>
        <taxon>Alcaligenaceae</taxon>
        <taxon>Pigmentiphaga</taxon>
    </lineage>
</organism>
<gene>
    <name evidence="5" type="ORF">GCM10023144_44930</name>
</gene>
<dbReference type="CDD" id="cd02909">
    <property type="entry name" value="cupin_pirin_N"/>
    <property type="match status" value="1"/>
</dbReference>
<dbReference type="Pfam" id="PF05726">
    <property type="entry name" value="Pirin_C"/>
    <property type="match status" value="1"/>
</dbReference>
<proteinExistence type="inferred from homology"/>
<reference evidence="6" key="1">
    <citation type="journal article" date="2019" name="Int. J. Syst. Evol. Microbiol.">
        <title>The Global Catalogue of Microorganisms (GCM) 10K type strain sequencing project: providing services to taxonomists for standard genome sequencing and annotation.</title>
        <authorList>
            <consortium name="The Broad Institute Genomics Platform"/>
            <consortium name="The Broad Institute Genome Sequencing Center for Infectious Disease"/>
            <person name="Wu L."/>
            <person name="Ma J."/>
        </authorList>
    </citation>
    <scope>NUCLEOTIDE SEQUENCE [LARGE SCALE GENOMIC DNA]</scope>
    <source>
        <strain evidence="6">JCM 17666</strain>
    </source>
</reference>
<dbReference type="Pfam" id="PF02678">
    <property type="entry name" value="Pirin"/>
    <property type="match status" value="1"/>
</dbReference>
<feature type="domain" description="Pirin N-terminal" evidence="3">
    <location>
        <begin position="26"/>
        <end position="124"/>
    </location>
</feature>
<dbReference type="InterPro" id="IPR014710">
    <property type="entry name" value="RmlC-like_jellyroll"/>
</dbReference>
<dbReference type="InterPro" id="IPR011051">
    <property type="entry name" value="RmlC_Cupin_sf"/>
</dbReference>
<dbReference type="InterPro" id="IPR003829">
    <property type="entry name" value="Pirin_N_dom"/>
</dbReference>
<dbReference type="InterPro" id="IPR008778">
    <property type="entry name" value="Pirin_C_dom"/>
</dbReference>
<dbReference type="Gene3D" id="2.60.120.10">
    <property type="entry name" value="Jelly Rolls"/>
    <property type="match status" value="1"/>
</dbReference>
<feature type="domain" description="Pirin C-terminal" evidence="4">
    <location>
        <begin position="176"/>
        <end position="274"/>
    </location>
</feature>
<dbReference type="SUPFAM" id="SSF51182">
    <property type="entry name" value="RmlC-like cupins"/>
    <property type="match status" value="1"/>
</dbReference>
<name>A0ABP8HQC4_9BURK</name>
<evidence type="ECO:0000259" key="4">
    <source>
        <dbReference type="Pfam" id="PF05726"/>
    </source>
</evidence>
<dbReference type="PIRSF" id="PIRSF006232">
    <property type="entry name" value="Pirin"/>
    <property type="match status" value="1"/>
</dbReference>
<dbReference type="Proteomes" id="UP001501671">
    <property type="component" value="Unassembled WGS sequence"/>
</dbReference>
<sequence>MPTPTPAPVERIAARRAEIGGEVAVDRVLPVRHRRTIGAWCFLDHAGPARFEPGRGMHVGAHPHIGLQTFTWMIEGEVLHRDSLGNVQPIRPGEVNLMTAGNGISHTEDSQPDQRVLHAAQLWIALPPGHDTIAPAFDHYPELPRWRDGGVDFTLLAGSLAGRKAPCRVYSPLVGVDLSCGGAARPSIPLDPAFEHGLLVLEGGATVEGGHFDANELAYLPPGRHALEPALAAGSRALLIGGVPIDHPIVIWWNFVATDKTRITQAQRDWEAGHARFGTVAGREDSRLAAPPLPW</sequence>
<dbReference type="InterPro" id="IPR012093">
    <property type="entry name" value="Pirin"/>
</dbReference>
<protein>
    <submittedName>
        <fullName evidence="5">Pirin family protein</fullName>
    </submittedName>
</protein>
<evidence type="ECO:0000256" key="2">
    <source>
        <dbReference type="RuleBase" id="RU003457"/>
    </source>
</evidence>
<comment type="similarity">
    <text evidence="1 2">Belongs to the pirin family.</text>
</comment>
<dbReference type="EMBL" id="BAABFO010000035">
    <property type="protein sequence ID" value="GAA4342690.1"/>
    <property type="molecule type" value="Genomic_DNA"/>
</dbReference>
<dbReference type="PANTHER" id="PTHR13903">
    <property type="entry name" value="PIRIN-RELATED"/>
    <property type="match status" value="1"/>
</dbReference>
<accession>A0ABP8HQC4</accession>